<gene>
    <name evidence="1" type="ORF">L195_g059808</name>
</gene>
<comment type="caution">
    <text evidence="1">The sequence shown here is derived from an EMBL/GenBank/DDBJ whole genome shotgun (WGS) entry which is preliminary data.</text>
</comment>
<reference evidence="1 2" key="2">
    <citation type="journal article" date="2017" name="Front. Plant Sci.">
        <title>Gene Classification and Mining of Molecular Markers Useful in Red Clover (Trifolium pratense) Breeding.</title>
        <authorList>
            <person name="Istvanek J."/>
            <person name="Dluhosova J."/>
            <person name="Dluhos P."/>
            <person name="Patkova L."/>
            <person name="Nedelnik J."/>
            <person name="Repkova J."/>
        </authorList>
    </citation>
    <scope>NUCLEOTIDE SEQUENCE [LARGE SCALE GENOMIC DNA]</scope>
    <source>
        <strain evidence="2">cv. Tatra</strain>
        <tissue evidence="1">Young leaves</tissue>
    </source>
</reference>
<sequence length="49" mass="5735">MRDNTWKEIKGTGYRYFSNTWRGVPEGTGYPYFSNTWRGVLRVGLVFNG</sequence>
<dbReference type="EMBL" id="ASHM01133100">
    <property type="protein sequence ID" value="PNX59681.1"/>
    <property type="molecule type" value="Genomic_DNA"/>
</dbReference>
<organism evidence="1 2">
    <name type="scientific">Trifolium pratense</name>
    <name type="common">Red clover</name>
    <dbReference type="NCBI Taxonomy" id="57577"/>
    <lineage>
        <taxon>Eukaryota</taxon>
        <taxon>Viridiplantae</taxon>
        <taxon>Streptophyta</taxon>
        <taxon>Embryophyta</taxon>
        <taxon>Tracheophyta</taxon>
        <taxon>Spermatophyta</taxon>
        <taxon>Magnoliopsida</taxon>
        <taxon>eudicotyledons</taxon>
        <taxon>Gunneridae</taxon>
        <taxon>Pentapetalae</taxon>
        <taxon>rosids</taxon>
        <taxon>fabids</taxon>
        <taxon>Fabales</taxon>
        <taxon>Fabaceae</taxon>
        <taxon>Papilionoideae</taxon>
        <taxon>50 kb inversion clade</taxon>
        <taxon>NPAAA clade</taxon>
        <taxon>Hologalegina</taxon>
        <taxon>IRL clade</taxon>
        <taxon>Trifolieae</taxon>
        <taxon>Trifolium</taxon>
    </lineage>
</organism>
<name>A0A2K3K059_TRIPR</name>
<evidence type="ECO:0000313" key="2">
    <source>
        <dbReference type="Proteomes" id="UP000236291"/>
    </source>
</evidence>
<accession>A0A2K3K059</accession>
<dbReference type="AlphaFoldDB" id="A0A2K3K059"/>
<dbReference type="Proteomes" id="UP000236291">
    <property type="component" value="Unassembled WGS sequence"/>
</dbReference>
<reference evidence="1 2" key="1">
    <citation type="journal article" date="2014" name="Am. J. Bot.">
        <title>Genome assembly and annotation for red clover (Trifolium pratense; Fabaceae).</title>
        <authorList>
            <person name="Istvanek J."/>
            <person name="Jaros M."/>
            <person name="Krenek A."/>
            <person name="Repkova J."/>
        </authorList>
    </citation>
    <scope>NUCLEOTIDE SEQUENCE [LARGE SCALE GENOMIC DNA]</scope>
    <source>
        <strain evidence="2">cv. Tatra</strain>
        <tissue evidence="1">Young leaves</tissue>
    </source>
</reference>
<evidence type="ECO:0000313" key="1">
    <source>
        <dbReference type="EMBL" id="PNX59681.1"/>
    </source>
</evidence>
<proteinExistence type="predicted"/>
<protein>
    <submittedName>
        <fullName evidence="1">Uncharacterized protein</fullName>
    </submittedName>
</protein>
<feature type="non-terminal residue" evidence="1">
    <location>
        <position position="49"/>
    </location>
</feature>